<dbReference type="Proteomes" id="UP000199677">
    <property type="component" value="Unassembled WGS sequence"/>
</dbReference>
<dbReference type="PROSITE" id="PS51725">
    <property type="entry name" value="ABM"/>
    <property type="match status" value="1"/>
</dbReference>
<evidence type="ECO:0000313" key="2">
    <source>
        <dbReference type="EMBL" id="SDN69714.1"/>
    </source>
</evidence>
<dbReference type="RefSeq" id="WP_089705808.1">
    <property type="nucleotide sequence ID" value="NZ_FNII01000007.1"/>
</dbReference>
<dbReference type="STRING" id="416873.SAMN04487951_107132"/>
<organism evidence="2 3">
    <name type="scientific">Vreelandella arcis</name>
    <dbReference type="NCBI Taxonomy" id="416873"/>
    <lineage>
        <taxon>Bacteria</taxon>
        <taxon>Pseudomonadati</taxon>
        <taxon>Pseudomonadota</taxon>
        <taxon>Gammaproteobacteria</taxon>
        <taxon>Oceanospirillales</taxon>
        <taxon>Halomonadaceae</taxon>
        <taxon>Vreelandella</taxon>
    </lineage>
</organism>
<name>A0A1H0DHY9_9GAMM</name>
<dbReference type="SUPFAM" id="SSF54909">
    <property type="entry name" value="Dimeric alpha+beta barrel"/>
    <property type="match status" value="1"/>
</dbReference>
<keyword evidence="2" id="KW-0503">Monooxygenase</keyword>
<dbReference type="AlphaFoldDB" id="A0A1H0DHY9"/>
<dbReference type="EMBL" id="FNII01000007">
    <property type="protein sequence ID" value="SDN69714.1"/>
    <property type="molecule type" value="Genomic_DNA"/>
</dbReference>
<gene>
    <name evidence="2" type="ORF">SAMN04487951_107132</name>
</gene>
<dbReference type="GO" id="GO:0004497">
    <property type="term" value="F:monooxygenase activity"/>
    <property type="evidence" value="ECO:0007669"/>
    <property type="project" value="UniProtKB-KW"/>
</dbReference>
<accession>A0A1H0DHY9</accession>
<feature type="domain" description="ABM" evidence="1">
    <location>
        <begin position="1"/>
        <end position="92"/>
    </location>
</feature>
<keyword evidence="2" id="KW-0560">Oxidoreductase</keyword>
<evidence type="ECO:0000313" key="3">
    <source>
        <dbReference type="Proteomes" id="UP000199677"/>
    </source>
</evidence>
<dbReference type="InterPro" id="IPR007138">
    <property type="entry name" value="ABM_dom"/>
</dbReference>
<sequence length="106" mass="12042">MKYIFEVHIRDGYRAEDYADAWLRASQLIQQAPGARGTELHRKIGDPNTLIAIAHWDSKASRDAMEAQPNPEIKEIIRHGAACCEIRLIGEFEEPEWVVMPPNAES</sequence>
<keyword evidence="3" id="KW-1185">Reference proteome</keyword>
<reference evidence="3" key="1">
    <citation type="submission" date="2016-10" db="EMBL/GenBank/DDBJ databases">
        <authorList>
            <person name="Varghese N."/>
            <person name="Submissions S."/>
        </authorList>
    </citation>
    <scope>NUCLEOTIDE SEQUENCE [LARGE SCALE GENOMIC DNA]</scope>
    <source>
        <strain evidence="3">CGMCC 1.6494</strain>
    </source>
</reference>
<dbReference type="OrthoDB" id="8906327at2"/>
<protein>
    <submittedName>
        <fullName evidence="2">Antibiotic biosynthesis monooxygenase</fullName>
    </submittedName>
</protein>
<dbReference type="Pfam" id="PF03992">
    <property type="entry name" value="ABM"/>
    <property type="match status" value="1"/>
</dbReference>
<proteinExistence type="predicted"/>
<dbReference type="InterPro" id="IPR011008">
    <property type="entry name" value="Dimeric_a/b-barrel"/>
</dbReference>
<evidence type="ECO:0000259" key="1">
    <source>
        <dbReference type="PROSITE" id="PS51725"/>
    </source>
</evidence>
<dbReference type="Gene3D" id="3.30.70.100">
    <property type="match status" value="1"/>
</dbReference>